<reference evidence="2 3" key="1">
    <citation type="submission" date="2014-02" db="EMBL/GenBank/DDBJ databases">
        <title>Whole genome shotgun sequence of Rhodococcus wratislaviensis NBRC 100605.</title>
        <authorList>
            <person name="Hosoyama A."/>
            <person name="Tsuchikane K."/>
            <person name="Yoshida I."/>
            <person name="Ohji S."/>
            <person name="Ichikawa N."/>
            <person name="Yamazoe A."/>
            <person name="Fujita N."/>
        </authorList>
    </citation>
    <scope>NUCLEOTIDE SEQUENCE [LARGE SCALE GENOMIC DNA]</scope>
    <source>
        <strain evidence="2 3">NBRC 100605</strain>
    </source>
</reference>
<dbReference type="AlphaFoldDB" id="X0QYR6"/>
<evidence type="ECO:0000256" key="1">
    <source>
        <dbReference type="SAM" id="MobiDB-lite"/>
    </source>
</evidence>
<dbReference type="InterPro" id="IPR012349">
    <property type="entry name" value="Split_barrel_FMN-bd"/>
</dbReference>
<gene>
    <name evidence="2" type="ORF">RW1_009_01950</name>
</gene>
<accession>X0QYR6</accession>
<proteinExistence type="predicted"/>
<name>X0QYR6_RHOWR</name>
<evidence type="ECO:0000313" key="3">
    <source>
        <dbReference type="Proteomes" id="UP000019491"/>
    </source>
</evidence>
<dbReference type="PANTHER" id="PTHR42815:SF2">
    <property type="entry name" value="FAD-BINDING, PUTATIVE (AFU_ORTHOLOGUE AFUA_6G07600)-RELATED"/>
    <property type="match status" value="1"/>
</dbReference>
<dbReference type="PANTHER" id="PTHR42815">
    <property type="entry name" value="FAD-BINDING, PUTATIVE (AFU_ORTHOLOGUE AFUA_6G07600)-RELATED"/>
    <property type="match status" value="1"/>
</dbReference>
<dbReference type="SUPFAM" id="SSF50475">
    <property type="entry name" value="FMN-binding split barrel"/>
    <property type="match status" value="1"/>
</dbReference>
<dbReference type="Proteomes" id="UP000019491">
    <property type="component" value="Unassembled WGS sequence"/>
</dbReference>
<feature type="region of interest" description="Disordered" evidence="1">
    <location>
        <begin position="260"/>
        <end position="283"/>
    </location>
</feature>
<comment type="caution">
    <text evidence="2">The sequence shown here is derived from an EMBL/GenBank/DDBJ whole genome shotgun (WGS) entry which is preliminary data.</text>
</comment>
<evidence type="ECO:0000313" key="2">
    <source>
        <dbReference type="EMBL" id="GAF43770.1"/>
    </source>
</evidence>
<sequence length="283" mass="31469">MRLVDHGSSRVGSRIPDVAAEFLRNQHTLVIGAADDDGRVWAGMLAGPIGFAAPRDDRTIDLSVLPHFEDPLHGLFEQNRDVGLLAIEPQTRRRMRVNGIAVRADEILTVIAEQVYSNCPKHIQTHPYTSPPVPRQDLGRGTALSQRHCEWITQADTFFIATSVAGYGADASHRGGNPGFVSVTGPRTLQFEDYPGNSMFMTLGNLELNPAAGLLFVDWKRGQTLQLTGRAWVEWNDKRIVHFELDEYIHLAGTASAPRRQMLTRQKRTLPKTSDSPTPIDRD</sequence>
<evidence type="ECO:0008006" key="4">
    <source>
        <dbReference type="Google" id="ProtNLM"/>
    </source>
</evidence>
<dbReference type="EMBL" id="BAWF01000009">
    <property type="protein sequence ID" value="GAF43770.1"/>
    <property type="molecule type" value="Genomic_DNA"/>
</dbReference>
<keyword evidence="3" id="KW-1185">Reference proteome</keyword>
<protein>
    <recommendedName>
        <fullName evidence="4">Pyridoxamine 5'-phosphate oxidase putative domain-containing protein</fullName>
    </recommendedName>
</protein>
<organism evidence="2 3">
    <name type="scientific">Rhodococcus wratislaviensis NBRC 100605</name>
    <dbReference type="NCBI Taxonomy" id="1219028"/>
    <lineage>
        <taxon>Bacteria</taxon>
        <taxon>Bacillati</taxon>
        <taxon>Actinomycetota</taxon>
        <taxon>Actinomycetes</taxon>
        <taxon>Mycobacteriales</taxon>
        <taxon>Nocardiaceae</taxon>
        <taxon>Rhodococcus</taxon>
    </lineage>
</organism>
<dbReference type="Gene3D" id="2.30.110.10">
    <property type="entry name" value="Electron Transport, Fmn-binding Protein, Chain A"/>
    <property type="match status" value="2"/>
</dbReference>